<evidence type="ECO:0000313" key="4">
    <source>
        <dbReference type="Proteomes" id="UP000256709"/>
    </source>
</evidence>
<reference evidence="3 4" key="1">
    <citation type="submission" date="2017-04" db="EMBL/GenBank/DDBJ databases">
        <title>Comparative genome analysis of Subtercola boreus.</title>
        <authorList>
            <person name="Cho Y.-J."/>
            <person name="Cho A."/>
            <person name="Kim O.-S."/>
            <person name="Lee J.-I."/>
        </authorList>
    </citation>
    <scope>NUCLEOTIDE SEQUENCE [LARGE SCALE GENOMIC DNA]</scope>
    <source>
        <strain evidence="3 4">P27444</strain>
    </source>
</reference>
<feature type="region of interest" description="Disordered" evidence="1">
    <location>
        <begin position="1"/>
        <end position="52"/>
    </location>
</feature>
<accession>A0A3E0VNR0</accession>
<gene>
    <name evidence="3" type="ORF">B7R21_12490</name>
</gene>
<dbReference type="Proteomes" id="UP000256709">
    <property type="component" value="Unassembled WGS sequence"/>
</dbReference>
<sequence length="171" mass="18166">MPSGRVPTKESWHVSEDERSEDGPFAAASEALAPSSTRPPASTVRGERYGDTAKSRGRGRLIALAFGAAVVVVIGSWVVWAGLDSSRSTVNAQDKGHVIVSNTRVDVTFDVSVDRGIATACAVQAQNEQHAVVGWKVVDIPASTERDQEVTTTVLTTEPAVTGLIYSCWLT</sequence>
<name>A0A3E0VNR0_9MICO</name>
<evidence type="ECO:0000256" key="1">
    <source>
        <dbReference type="SAM" id="MobiDB-lite"/>
    </source>
</evidence>
<dbReference type="OrthoDB" id="4793644at2"/>
<feature type="transmembrane region" description="Helical" evidence="2">
    <location>
        <begin position="61"/>
        <end position="83"/>
    </location>
</feature>
<dbReference type="Pfam" id="PF14155">
    <property type="entry name" value="DUF4307"/>
    <property type="match status" value="1"/>
</dbReference>
<evidence type="ECO:0000256" key="2">
    <source>
        <dbReference type="SAM" id="Phobius"/>
    </source>
</evidence>
<organism evidence="3 4">
    <name type="scientific">Subtercola boreus</name>
    <dbReference type="NCBI Taxonomy" id="120213"/>
    <lineage>
        <taxon>Bacteria</taxon>
        <taxon>Bacillati</taxon>
        <taxon>Actinomycetota</taxon>
        <taxon>Actinomycetes</taxon>
        <taxon>Micrococcales</taxon>
        <taxon>Microbacteriaceae</taxon>
        <taxon>Subtercola</taxon>
    </lineage>
</organism>
<keyword evidence="2" id="KW-1133">Transmembrane helix</keyword>
<keyword evidence="2" id="KW-0472">Membrane</keyword>
<dbReference type="AlphaFoldDB" id="A0A3E0VNR0"/>
<evidence type="ECO:0008006" key="5">
    <source>
        <dbReference type="Google" id="ProtNLM"/>
    </source>
</evidence>
<comment type="caution">
    <text evidence="3">The sequence shown here is derived from an EMBL/GenBank/DDBJ whole genome shotgun (WGS) entry which is preliminary data.</text>
</comment>
<protein>
    <recommendedName>
        <fullName evidence="5">DUF4307 domain-containing protein</fullName>
    </recommendedName>
</protein>
<feature type="compositionally biased region" description="Basic and acidic residues" evidence="1">
    <location>
        <begin position="7"/>
        <end position="17"/>
    </location>
</feature>
<proteinExistence type="predicted"/>
<dbReference type="InterPro" id="IPR025443">
    <property type="entry name" value="DUF4307"/>
</dbReference>
<dbReference type="EMBL" id="NBXA01000023">
    <property type="protein sequence ID" value="RFA11516.1"/>
    <property type="molecule type" value="Genomic_DNA"/>
</dbReference>
<evidence type="ECO:0000313" key="3">
    <source>
        <dbReference type="EMBL" id="RFA11516.1"/>
    </source>
</evidence>
<keyword evidence="2" id="KW-0812">Transmembrane</keyword>